<name>A0A6J6N212_9ZZZZ</name>
<accession>A0A6J6N212</accession>
<organism evidence="1">
    <name type="scientific">freshwater metagenome</name>
    <dbReference type="NCBI Taxonomy" id="449393"/>
    <lineage>
        <taxon>unclassified sequences</taxon>
        <taxon>metagenomes</taxon>
        <taxon>ecological metagenomes</taxon>
    </lineage>
</organism>
<dbReference type="AlphaFoldDB" id="A0A6J6N212"/>
<reference evidence="1" key="1">
    <citation type="submission" date="2020-05" db="EMBL/GenBank/DDBJ databases">
        <authorList>
            <person name="Chiriac C."/>
            <person name="Salcher M."/>
            <person name="Ghai R."/>
            <person name="Kavagutti S V."/>
        </authorList>
    </citation>
    <scope>NUCLEOTIDE SEQUENCE</scope>
</reference>
<dbReference type="AntiFam" id="ANF00199">
    <property type="entry name" value="Shadow ORF (opposite gltB)"/>
</dbReference>
<sequence length="219" mass="24652">MLKLVDRFGIEEVVLPFSAPLILATHLERTMSSLRWILRIRQAMTHSNLGCDLIETNATETTHRASEVFVNKIVRETNRFENLCPGVRGHCGDAHFGHDLQNTLARGLDVVTNRLDWIVHLCAIFSDEVFDRLKREVRIDGCSAVTDQETHVMHLSCVTSLDDQTNSCARLLADEVVVNSTCKEQRRNRSHFSVGAAIGKDKHGCPGIDRVRREAPNIL</sequence>
<dbReference type="EMBL" id="CAEZXE010000064">
    <property type="protein sequence ID" value="CAB4678915.1"/>
    <property type="molecule type" value="Genomic_DNA"/>
</dbReference>
<proteinExistence type="predicted"/>
<evidence type="ECO:0000313" key="1">
    <source>
        <dbReference type="EMBL" id="CAB4678915.1"/>
    </source>
</evidence>
<protein>
    <submittedName>
        <fullName evidence="1">Unannotated protein</fullName>
    </submittedName>
</protein>
<gene>
    <name evidence="1" type="ORF">UFOPK2350_00862</name>
</gene>